<dbReference type="AlphaFoldDB" id="A0A3P6CZH4"/>
<gene>
    <name evidence="1" type="ORF">BOLC2T10018H</name>
</gene>
<organism evidence="1">
    <name type="scientific">Brassica oleracea</name>
    <name type="common">Wild cabbage</name>
    <dbReference type="NCBI Taxonomy" id="3712"/>
    <lineage>
        <taxon>Eukaryota</taxon>
        <taxon>Viridiplantae</taxon>
        <taxon>Streptophyta</taxon>
        <taxon>Embryophyta</taxon>
        <taxon>Tracheophyta</taxon>
        <taxon>Spermatophyta</taxon>
        <taxon>Magnoliopsida</taxon>
        <taxon>eudicotyledons</taxon>
        <taxon>Gunneridae</taxon>
        <taxon>Pentapetalae</taxon>
        <taxon>rosids</taxon>
        <taxon>malvids</taxon>
        <taxon>Brassicales</taxon>
        <taxon>Brassicaceae</taxon>
        <taxon>Brassiceae</taxon>
        <taxon>Brassica</taxon>
    </lineage>
</organism>
<accession>A0A3P6CZH4</accession>
<name>A0A3P6CZH4_BRAOL</name>
<dbReference type="EMBL" id="LR031874">
    <property type="protein sequence ID" value="VDD24237.1"/>
    <property type="molecule type" value="Genomic_DNA"/>
</dbReference>
<evidence type="ECO:0000313" key="1">
    <source>
        <dbReference type="EMBL" id="VDD24237.1"/>
    </source>
</evidence>
<proteinExistence type="predicted"/>
<sequence>MDSIEDKGLKVVASCGVRNCQKEKKGTAKIKVYKSSFSYHFSVMERLTQQPLDEGFKAIVQRCKDLQLTRPMNTLGYMPRNLAVRVKLEIRNCPLGSTALLEIHLPYVRPLHIVFTKMLESHLR</sequence>
<reference evidence="1" key="1">
    <citation type="submission" date="2018-11" db="EMBL/GenBank/DDBJ databases">
        <authorList>
            <consortium name="Genoscope - CEA"/>
            <person name="William W."/>
        </authorList>
    </citation>
    <scope>NUCLEOTIDE SEQUENCE</scope>
</reference>
<protein>
    <submittedName>
        <fullName evidence="1">Uncharacterized protein</fullName>
    </submittedName>
</protein>